<feature type="compositionally biased region" description="Basic and acidic residues" evidence="1">
    <location>
        <begin position="192"/>
        <end position="205"/>
    </location>
</feature>
<sequence length="683" mass="76370">MPLPGTKGAPKFKGAHVTDFVDDFPTCAKAAGAPDAEWPNQCLRYCANNVRRVIKHFQEFKPTASDWDAAKANLLQLYGSTDEESKFRPSKLQKFYRAARGRRMTTVQHFDKYFWEFLEMLGDVTETKMVTEKECDLYFYKGIPQRARRKIHAKLEKAGVAVEMHSPPPIKKTIEQAKSLFGEEDVDEDSDDSRGSSDKTSKDDSSGSDGLSSSEDSEPRSKRKKHRKSKEPAKSRVELKVKHEALSDSESKQVPVQASTEGIDLDHVIGTKSCPETIKLVEEGLIKLGSTGRLVRPDGSELPRALPGQEGIARVLRNDTKLRARSDPAKKDVPPHMSVLAMGLCRDGEHTRGTKQKWTTTCEEVDKDNEVVKEVRFEELLMEVAKLSNRKVQQEDEPARVRPPAVNMKEGWREWERKRQEARSEKRDTDHIAESLPLESKGNLYRFTSTLQDDVQVEEVQAQLLATKVGARAIITEIAGEVEASPMTEDEKELGGPQCKASGGQPGIALLTCGTTEDLGAILQRYTSAVSLRSKRFFAMATGFVKARFGVWEQTDVPIDEDGAQWSLRGISGEPVKLLGCCREAPLKIDGSRFDHHFFISTQETGTHDGILGQPWFHWFSCRVDYDRFGTMEVEAWPTGVKTDKLIKLRAAGIDLARNTDRLVLAAASERPSEGKEGMQQGF</sequence>
<feature type="domain" description="DUF4100" evidence="2">
    <location>
        <begin position="292"/>
        <end position="469"/>
    </location>
</feature>
<keyword evidence="4" id="KW-1185">Reference proteome</keyword>
<gene>
    <name evidence="3" type="ORF">CERSUDRAFT_77998</name>
</gene>
<dbReference type="HOGENOM" id="CLU_008330_0_0_1"/>
<feature type="compositionally biased region" description="Basic and acidic residues" evidence="1">
    <location>
        <begin position="412"/>
        <end position="433"/>
    </location>
</feature>
<proteinExistence type="predicted"/>
<organism evidence="3 4">
    <name type="scientific">Ceriporiopsis subvermispora (strain B)</name>
    <name type="common">White-rot fungus</name>
    <name type="synonym">Gelatoporia subvermispora</name>
    <dbReference type="NCBI Taxonomy" id="914234"/>
    <lineage>
        <taxon>Eukaryota</taxon>
        <taxon>Fungi</taxon>
        <taxon>Dikarya</taxon>
        <taxon>Basidiomycota</taxon>
        <taxon>Agaricomycotina</taxon>
        <taxon>Agaricomycetes</taxon>
        <taxon>Polyporales</taxon>
        <taxon>Gelatoporiaceae</taxon>
        <taxon>Gelatoporia</taxon>
    </lineage>
</organism>
<dbReference type="InterPro" id="IPR025165">
    <property type="entry name" value="DUF4100"/>
</dbReference>
<protein>
    <recommendedName>
        <fullName evidence="2">DUF4100 domain-containing protein</fullName>
    </recommendedName>
</protein>
<dbReference type="AlphaFoldDB" id="M2Q4L1"/>
<evidence type="ECO:0000259" key="2">
    <source>
        <dbReference type="Pfam" id="PF13352"/>
    </source>
</evidence>
<evidence type="ECO:0000256" key="1">
    <source>
        <dbReference type="SAM" id="MobiDB-lite"/>
    </source>
</evidence>
<evidence type="ECO:0000313" key="3">
    <source>
        <dbReference type="EMBL" id="EMD31743.1"/>
    </source>
</evidence>
<dbReference type="EMBL" id="KB445816">
    <property type="protein sequence ID" value="EMD31743.1"/>
    <property type="molecule type" value="Genomic_DNA"/>
</dbReference>
<dbReference type="InterPro" id="IPR021109">
    <property type="entry name" value="Peptidase_aspartic_dom_sf"/>
</dbReference>
<evidence type="ECO:0000313" key="4">
    <source>
        <dbReference type="Proteomes" id="UP000016930"/>
    </source>
</evidence>
<name>M2Q4L1_CERS8</name>
<dbReference type="CDD" id="cd00303">
    <property type="entry name" value="retropepsin_like"/>
    <property type="match status" value="1"/>
</dbReference>
<feature type="region of interest" description="Disordered" evidence="1">
    <location>
        <begin position="181"/>
        <end position="258"/>
    </location>
</feature>
<dbReference type="Proteomes" id="UP000016930">
    <property type="component" value="Unassembled WGS sequence"/>
</dbReference>
<dbReference type="Pfam" id="PF13352">
    <property type="entry name" value="DUF4100"/>
    <property type="match status" value="1"/>
</dbReference>
<feature type="compositionally biased region" description="Basic and acidic residues" evidence="1">
    <location>
        <begin position="230"/>
        <end position="251"/>
    </location>
</feature>
<dbReference type="Gene3D" id="2.40.70.10">
    <property type="entry name" value="Acid Proteases"/>
    <property type="match status" value="1"/>
</dbReference>
<reference evidence="3 4" key="1">
    <citation type="journal article" date="2012" name="Proc. Natl. Acad. Sci. U.S.A.">
        <title>Comparative genomics of Ceriporiopsis subvermispora and Phanerochaete chrysosporium provide insight into selective ligninolysis.</title>
        <authorList>
            <person name="Fernandez-Fueyo E."/>
            <person name="Ruiz-Duenas F.J."/>
            <person name="Ferreira P."/>
            <person name="Floudas D."/>
            <person name="Hibbett D.S."/>
            <person name="Canessa P."/>
            <person name="Larrondo L.F."/>
            <person name="James T.Y."/>
            <person name="Seelenfreund D."/>
            <person name="Lobos S."/>
            <person name="Polanco R."/>
            <person name="Tello M."/>
            <person name="Honda Y."/>
            <person name="Watanabe T."/>
            <person name="Watanabe T."/>
            <person name="Ryu J.S."/>
            <person name="Kubicek C.P."/>
            <person name="Schmoll M."/>
            <person name="Gaskell J."/>
            <person name="Hammel K.E."/>
            <person name="St John F.J."/>
            <person name="Vanden Wymelenberg A."/>
            <person name="Sabat G."/>
            <person name="Splinter BonDurant S."/>
            <person name="Syed K."/>
            <person name="Yadav J.S."/>
            <person name="Doddapaneni H."/>
            <person name="Subramanian V."/>
            <person name="Lavin J.L."/>
            <person name="Oguiza J.A."/>
            <person name="Perez G."/>
            <person name="Pisabarro A.G."/>
            <person name="Ramirez L."/>
            <person name="Santoyo F."/>
            <person name="Master E."/>
            <person name="Coutinho P.M."/>
            <person name="Henrissat B."/>
            <person name="Lombard V."/>
            <person name="Magnuson J.K."/>
            <person name="Kuees U."/>
            <person name="Hori C."/>
            <person name="Igarashi K."/>
            <person name="Samejima M."/>
            <person name="Held B.W."/>
            <person name="Barry K.W."/>
            <person name="LaButti K.M."/>
            <person name="Lapidus A."/>
            <person name="Lindquist E.A."/>
            <person name="Lucas S.M."/>
            <person name="Riley R."/>
            <person name="Salamov A.A."/>
            <person name="Hoffmeister D."/>
            <person name="Schwenk D."/>
            <person name="Hadar Y."/>
            <person name="Yarden O."/>
            <person name="de Vries R.P."/>
            <person name="Wiebenga A."/>
            <person name="Stenlid J."/>
            <person name="Eastwood D."/>
            <person name="Grigoriev I.V."/>
            <person name="Berka R.M."/>
            <person name="Blanchette R.A."/>
            <person name="Kersten P."/>
            <person name="Martinez A.T."/>
            <person name="Vicuna R."/>
            <person name="Cullen D."/>
        </authorList>
    </citation>
    <scope>NUCLEOTIDE SEQUENCE [LARGE SCALE GENOMIC DNA]</scope>
    <source>
        <strain evidence="3 4">B</strain>
    </source>
</reference>
<dbReference type="STRING" id="914234.M2Q4L1"/>
<feature type="compositionally biased region" description="Acidic residues" evidence="1">
    <location>
        <begin position="182"/>
        <end position="191"/>
    </location>
</feature>
<dbReference type="OrthoDB" id="5535068at2759"/>
<accession>M2Q4L1</accession>
<feature type="region of interest" description="Disordered" evidence="1">
    <location>
        <begin position="412"/>
        <end position="435"/>
    </location>
</feature>